<dbReference type="GO" id="GO:0140662">
    <property type="term" value="F:ATP-dependent protein folding chaperone"/>
    <property type="evidence" value="ECO:0007669"/>
    <property type="project" value="InterPro"/>
</dbReference>
<dbReference type="InterPro" id="IPR029048">
    <property type="entry name" value="HSP70_C_sf"/>
</dbReference>
<dbReference type="FunFam" id="2.60.34.10:FF:000012">
    <property type="entry name" value="Heat shock 70 kDa protein"/>
    <property type="match status" value="1"/>
</dbReference>
<evidence type="ECO:0000313" key="6">
    <source>
        <dbReference type="EMBL" id="PNY00844.1"/>
    </source>
</evidence>
<dbReference type="InterPro" id="IPR043129">
    <property type="entry name" value="ATPase_NBD"/>
</dbReference>
<dbReference type="GO" id="GO:0005524">
    <property type="term" value="F:ATP binding"/>
    <property type="evidence" value="ECO:0007669"/>
    <property type="project" value="UniProtKB-KW"/>
</dbReference>
<dbReference type="Proteomes" id="UP000236291">
    <property type="component" value="Unassembled WGS sequence"/>
</dbReference>
<evidence type="ECO:0000313" key="7">
    <source>
        <dbReference type="Proteomes" id="UP000236291"/>
    </source>
</evidence>
<dbReference type="GO" id="GO:0005788">
    <property type="term" value="C:endoplasmic reticulum lumen"/>
    <property type="evidence" value="ECO:0007669"/>
    <property type="project" value="UniProtKB-SubCell"/>
</dbReference>
<dbReference type="InterPro" id="IPR029047">
    <property type="entry name" value="HSP70_peptide-bd_sf"/>
</dbReference>
<comment type="caution">
    <text evidence="6">The sequence shown here is derived from an EMBL/GenBank/DDBJ whole genome shotgun (WGS) entry which is preliminary data.</text>
</comment>
<dbReference type="PRINTS" id="PR00301">
    <property type="entry name" value="HEATSHOCK70"/>
</dbReference>
<dbReference type="Gene3D" id="3.30.30.30">
    <property type="match status" value="1"/>
</dbReference>
<dbReference type="PROSITE" id="PS00329">
    <property type="entry name" value="HSP70_2"/>
    <property type="match status" value="1"/>
</dbReference>
<dbReference type="STRING" id="57577.A0A2K3NCU2"/>
<sequence>MATKKSKAIGIDLGTTYSCIGVWQNNHVEIIPNDQGNRITPSYVAFTDTERLIGDDARNQMATNPQNTVFDAKRLIGRRFSDELVQQDIRLWPFKVVPNNKDKPMIVITYKGEEKHISPQEISSMVLSKLKDVAETYLGHEVKDAVITVPAHFNNSQRQATKDAGKVAGFNVMRIINEPTAAAIAYGLDKKKWREGEKNVLVFDLGGGTFDVSLVTVDEGMFKVKATLGDTHLGGVDFDNNLVNRLVGLFKRKYKKDLNISENSKALGRLRSACEKAKRLLSSTSETTIELDSLCGGIDLHVTVTRALFEEINKDLFIKCIETVENCLVEAKMNKNQVDEFVLVGGSTRIPKIQQLLKEMFRVNGEVKEPCKSINPDEAVAYGAAVQAAILNFEGDKKIEDLLLLDVMPFSLGIETKGGVMSVLIPKNTMIPTKKENVFSTASRNQDSVSIKVYEGEHAKTEDNFFLGKFELSGCSSSPREVPNINVCFDVDVDGILEVTVEDETKGLKKKMTITNKEGRLSHEEMRRMMREAERYKVEDEDLRKKVKAKNLFENYVYEMKEKVRKFEKVLEETIEWFDRNQLAEADEFEFKKQELEKNMQYL</sequence>
<dbReference type="EMBL" id="ASHM01019408">
    <property type="protein sequence ID" value="PNY00844.1"/>
    <property type="molecule type" value="Genomic_DNA"/>
</dbReference>
<reference evidence="6 7" key="2">
    <citation type="journal article" date="2017" name="Front. Plant Sci.">
        <title>Gene Classification and Mining of Molecular Markers Useful in Red Clover (Trifolium pratense) Breeding.</title>
        <authorList>
            <person name="Istvanek J."/>
            <person name="Dluhosova J."/>
            <person name="Dluhos P."/>
            <person name="Patkova L."/>
            <person name="Nedelnik J."/>
            <person name="Repkova J."/>
        </authorList>
    </citation>
    <scope>NUCLEOTIDE SEQUENCE [LARGE SCALE GENOMIC DNA]</scope>
    <source>
        <strain evidence="7">cv. Tatra</strain>
        <tissue evidence="6">Young leaves</tissue>
    </source>
</reference>
<dbReference type="Gene3D" id="3.90.640.10">
    <property type="entry name" value="Actin, Chain A, domain 4"/>
    <property type="match status" value="1"/>
</dbReference>
<gene>
    <name evidence="6" type="ORF">L195_g024131</name>
</gene>
<keyword evidence="6" id="KW-0346">Stress response</keyword>
<comment type="similarity">
    <text evidence="2 5">Belongs to the heat shock protein 70 family.</text>
</comment>
<dbReference type="InterPro" id="IPR018181">
    <property type="entry name" value="Heat_shock_70_CS"/>
</dbReference>
<dbReference type="FunFam" id="3.30.30.30:FF:000005">
    <property type="entry name" value="Heat shock protein ssb1"/>
    <property type="match status" value="1"/>
</dbReference>
<proteinExistence type="inferred from homology"/>
<dbReference type="AlphaFoldDB" id="A0A2K3NCU2"/>
<dbReference type="Gene3D" id="3.30.420.40">
    <property type="match status" value="2"/>
</dbReference>
<dbReference type="InterPro" id="IPR013126">
    <property type="entry name" value="Hsp_70_fam"/>
</dbReference>
<dbReference type="OrthoDB" id="2401965at2759"/>
<dbReference type="NCBIfam" id="NF001413">
    <property type="entry name" value="PRK00290.1"/>
    <property type="match status" value="1"/>
</dbReference>
<dbReference type="Gene3D" id="1.20.1270.10">
    <property type="match status" value="1"/>
</dbReference>
<keyword evidence="4 5" id="KW-0067">ATP-binding</keyword>
<dbReference type="SUPFAM" id="SSF100934">
    <property type="entry name" value="Heat shock protein 70kD (HSP70), C-terminal subdomain"/>
    <property type="match status" value="1"/>
</dbReference>
<evidence type="ECO:0000256" key="3">
    <source>
        <dbReference type="ARBA" id="ARBA00022741"/>
    </source>
</evidence>
<dbReference type="PANTHER" id="PTHR19375">
    <property type="entry name" value="HEAT SHOCK PROTEIN 70KDA"/>
    <property type="match status" value="1"/>
</dbReference>
<dbReference type="SUPFAM" id="SSF53067">
    <property type="entry name" value="Actin-like ATPase domain"/>
    <property type="match status" value="2"/>
</dbReference>
<evidence type="ECO:0000256" key="2">
    <source>
        <dbReference type="ARBA" id="ARBA00007381"/>
    </source>
</evidence>
<evidence type="ECO:0000256" key="1">
    <source>
        <dbReference type="ARBA" id="ARBA00004319"/>
    </source>
</evidence>
<dbReference type="Gene3D" id="2.60.34.10">
    <property type="entry name" value="Substrate Binding Domain Of DNAk, Chain A, domain 1"/>
    <property type="match status" value="1"/>
</dbReference>
<dbReference type="SUPFAM" id="SSF100920">
    <property type="entry name" value="Heat shock protein 70kD (HSP70), peptide-binding domain"/>
    <property type="match status" value="1"/>
</dbReference>
<dbReference type="PROSITE" id="PS00297">
    <property type="entry name" value="HSP70_1"/>
    <property type="match status" value="1"/>
</dbReference>
<keyword evidence="3 5" id="KW-0547">Nucleotide-binding</keyword>
<organism evidence="6 7">
    <name type="scientific">Trifolium pratense</name>
    <name type="common">Red clover</name>
    <dbReference type="NCBI Taxonomy" id="57577"/>
    <lineage>
        <taxon>Eukaryota</taxon>
        <taxon>Viridiplantae</taxon>
        <taxon>Streptophyta</taxon>
        <taxon>Embryophyta</taxon>
        <taxon>Tracheophyta</taxon>
        <taxon>Spermatophyta</taxon>
        <taxon>Magnoliopsida</taxon>
        <taxon>eudicotyledons</taxon>
        <taxon>Gunneridae</taxon>
        <taxon>Pentapetalae</taxon>
        <taxon>rosids</taxon>
        <taxon>fabids</taxon>
        <taxon>Fabales</taxon>
        <taxon>Fabaceae</taxon>
        <taxon>Papilionoideae</taxon>
        <taxon>50 kb inversion clade</taxon>
        <taxon>NPAAA clade</taxon>
        <taxon>Hologalegina</taxon>
        <taxon>IRL clade</taxon>
        <taxon>Trifolieae</taxon>
        <taxon>Trifolium</taxon>
    </lineage>
</organism>
<name>A0A2K3NCU2_TRIPR</name>
<comment type="subcellular location">
    <subcellularLocation>
        <location evidence="1">Endoplasmic reticulum lumen</location>
    </subcellularLocation>
</comment>
<evidence type="ECO:0000256" key="4">
    <source>
        <dbReference type="ARBA" id="ARBA00022840"/>
    </source>
</evidence>
<dbReference type="FunFam" id="3.30.420.40:FF:000026">
    <property type="entry name" value="Heat shock protein 70"/>
    <property type="match status" value="1"/>
</dbReference>
<dbReference type="FunFam" id="3.90.640.10:FF:000002">
    <property type="entry name" value="Heat shock 70 kDa"/>
    <property type="match status" value="1"/>
</dbReference>
<dbReference type="Pfam" id="PF00012">
    <property type="entry name" value="HSP70"/>
    <property type="match status" value="1"/>
</dbReference>
<reference evidence="6 7" key="1">
    <citation type="journal article" date="2014" name="Am. J. Bot.">
        <title>Genome assembly and annotation for red clover (Trifolium pratense; Fabaceae).</title>
        <authorList>
            <person name="Istvanek J."/>
            <person name="Jaros M."/>
            <person name="Krenek A."/>
            <person name="Repkova J."/>
        </authorList>
    </citation>
    <scope>NUCLEOTIDE SEQUENCE [LARGE SCALE GENOMIC DNA]</scope>
    <source>
        <strain evidence="7">cv. Tatra</strain>
        <tissue evidence="6">Young leaves</tissue>
    </source>
</reference>
<accession>A0A2K3NCU2</accession>
<evidence type="ECO:0000256" key="5">
    <source>
        <dbReference type="RuleBase" id="RU003322"/>
    </source>
</evidence>
<protein>
    <submittedName>
        <fullName evidence="6">Heat shock protein 70 kDa</fullName>
    </submittedName>
</protein>